<comment type="caution">
    <text evidence="2">The sequence shown here is derived from an EMBL/GenBank/DDBJ whole genome shotgun (WGS) entry which is preliminary data.</text>
</comment>
<accession>A0A402AT34</accession>
<reference evidence="3" key="1">
    <citation type="submission" date="2018-12" db="EMBL/GenBank/DDBJ databases">
        <title>Tengunoibacter tsumagoiensis gen. nov., sp. nov., Dictyobacter kobayashii sp. nov., D. alpinus sp. nov., and D. joshuensis sp. nov. and description of Dictyobacteraceae fam. nov. within the order Ktedonobacterales isolated from Tengu-no-mugimeshi.</title>
        <authorList>
            <person name="Wang C.M."/>
            <person name="Zheng Y."/>
            <person name="Sakai Y."/>
            <person name="Toyoda A."/>
            <person name="Minakuchi Y."/>
            <person name="Abe K."/>
            <person name="Yokota A."/>
            <person name="Yabe S."/>
        </authorList>
    </citation>
    <scope>NUCLEOTIDE SEQUENCE [LARGE SCALE GENOMIC DNA]</scope>
    <source>
        <strain evidence="3">Uno11</strain>
    </source>
</reference>
<proteinExistence type="predicted"/>
<evidence type="ECO:0000313" key="2">
    <source>
        <dbReference type="EMBL" id="GCE22203.1"/>
    </source>
</evidence>
<keyword evidence="1" id="KW-0472">Membrane</keyword>
<evidence type="ECO:0000256" key="1">
    <source>
        <dbReference type="SAM" id="Phobius"/>
    </source>
</evidence>
<dbReference type="EMBL" id="BIFS01000002">
    <property type="protein sequence ID" value="GCE22203.1"/>
    <property type="molecule type" value="Genomic_DNA"/>
</dbReference>
<keyword evidence="3" id="KW-1185">Reference proteome</keyword>
<organism evidence="2 3">
    <name type="scientific">Dictyobacter kobayashii</name>
    <dbReference type="NCBI Taxonomy" id="2014872"/>
    <lineage>
        <taxon>Bacteria</taxon>
        <taxon>Bacillati</taxon>
        <taxon>Chloroflexota</taxon>
        <taxon>Ktedonobacteria</taxon>
        <taxon>Ktedonobacterales</taxon>
        <taxon>Dictyobacteraceae</taxon>
        <taxon>Dictyobacter</taxon>
    </lineage>
</organism>
<protein>
    <submittedName>
        <fullName evidence="2">Uncharacterized protein</fullName>
    </submittedName>
</protein>
<name>A0A402AT34_9CHLR</name>
<gene>
    <name evidence="2" type="ORF">KDK_60030</name>
</gene>
<dbReference type="RefSeq" id="WP_126554798.1">
    <property type="nucleotide sequence ID" value="NZ_BIFS01000002.1"/>
</dbReference>
<feature type="transmembrane region" description="Helical" evidence="1">
    <location>
        <begin position="34"/>
        <end position="55"/>
    </location>
</feature>
<evidence type="ECO:0000313" key="3">
    <source>
        <dbReference type="Proteomes" id="UP000287188"/>
    </source>
</evidence>
<keyword evidence="1" id="KW-1133">Transmembrane helix</keyword>
<dbReference type="Proteomes" id="UP000287188">
    <property type="component" value="Unassembled WGS sequence"/>
</dbReference>
<keyword evidence="1" id="KW-0812">Transmembrane</keyword>
<sequence length="181" mass="20273">MYIPERRLFRSVAIQQHLEHRRQDVLPHLVSPRIVRLIWIILVCVVVAGICIWNLPVPMHLSGFGLIAEDAGQEVVSSSSSDIFVFVQANELFLFKSGQSVQLQGGRTNSSFQGIIVQVKPDLMSYDLVRQRYRLPPDVLSDMTQPLATLIVKPEHVYPLARGTVLIATVSIGSKNILSLF</sequence>
<dbReference type="AlphaFoldDB" id="A0A402AT34"/>